<accession>A0A2T0ZQK0</accession>
<reference evidence="5 6" key="1">
    <citation type="submission" date="2018-03" db="EMBL/GenBank/DDBJ databases">
        <title>Genomic Encyclopedia of Archaeal and Bacterial Type Strains, Phase II (KMG-II): from individual species to whole genera.</title>
        <authorList>
            <person name="Goeker M."/>
        </authorList>
    </citation>
    <scope>NUCLEOTIDE SEQUENCE [LARGE SCALE GENOMIC DNA]</scope>
    <source>
        <strain evidence="5 6">DSM 100065</strain>
    </source>
</reference>
<dbReference type="GO" id="GO:0004476">
    <property type="term" value="F:mannose-6-phosphate isomerase activity"/>
    <property type="evidence" value="ECO:0007669"/>
    <property type="project" value="InterPro"/>
</dbReference>
<keyword evidence="6" id="KW-1185">Reference proteome</keyword>
<dbReference type="InterPro" id="IPR019490">
    <property type="entry name" value="Glu6P/Mann6P_isomerase_C"/>
</dbReference>
<evidence type="ECO:0000256" key="1">
    <source>
        <dbReference type="ARBA" id="ARBA00010523"/>
    </source>
</evidence>
<evidence type="ECO:0000256" key="3">
    <source>
        <dbReference type="SAM" id="MobiDB-lite"/>
    </source>
</evidence>
<dbReference type="GO" id="GO:0097367">
    <property type="term" value="F:carbohydrate derivative binding"/>
    <property type="evidence" value="ECO:0007669"/>
    <property type="project" value="InterPro"/>
</dbReference>
<dbReference type="RefSeq" id="WP_170111159.1">
    <property type="nucleotide sequence ID" value="NZ_PVUE01000020.1"/>
</dbReference>
<proteinExistence type="inferred from homology"/>
<dbReference type="GO" id="GO:0005975">
    <property type="term" value="P:carbohydrate metabolic process"/>
    <property type="evidence" value="ECO:0007669"/>
    <property type="project" value="InterPro"/>
</dbReference>
<gene>
    <name evidence="5" type="ORF">CLV47_12062</name>
</gene>
<dbReference type="SUPFAM" id="SSF53697">
    <property type="entry name" value="SIS domain"/>
    <property type="match status" value="1"/>
</dbReference>
<dbReference type="Pfam" id="PF10432">
    <property type="entry name" value="bact-PGI_C"/>
    <property type="match status" value="1"/>
</dbReference>
<evidence type="ECO:0000313" key="5">
    <source>
        <dbReference type="EMBL" id="PRZ38595.1"/>
    </source>
</evidence>
<evidence type="ECO:0000313" key="6">
    <source>
        <dbReference type="Proteomes" id="UP000237752"/>
    </source>
</evidence>
<comment type="similarity">
    <text evidence="1">Belongs to the PGI/PMI family.</text>
</comment>
<protein>
    <submittedName>
        <fullName evidence="5">Phosphoglucose isomerase-like protein</fullName>
    </submittedName>
</protein>
<dbReference type="EMBL" id="PVUE01000020">
    <property type="protein sequence ID" value="PRZ38595.1"/>
    <property type="molecule type" value="Genomic_DNA"/>
</dbReference>
<comment type="caution">
    <text evidence="5">The sequence shown here is derived from an EMBL/GenBank/DDBJ whole genome shotgun (WGS) entry which is preliminary data.</text>
</comment>
<dbReference type="GO" id="GO:1901135">
    <property type="term" value="P:carbohydrate derivative metabolic process"/>
    <property type="evidence" value="ECO:0007669"/>
    <property type="project" value="InterPro"/>
</dbReference>
<evidence type="ECO:0000259" key="4">
    <source>
        <dbReference type="Pfam" id="PF10432"/>
    </source>
</evidence>
<name>A0A2T0ZQK0_9ACTN</name>
<dbReference type="GO" id="GO:0004347">
    <property type="term" value="F:glucose-6-phosphate isomerase activity"/>
    <property type="evidence" value="ECO:0007669"/>
    <property type="project" value="InterPro"/>
</dbReference>
<keyword evidence="2 5" id="KW-0413">Isomerase</keyword>
<dbReference type="AlphaFoldDB" id="A0A2T0ZQK0"/>
<feature type="region of interest" description="Disordered" evidence="3">
    <location>
        <begin position="1"/>
        <end position="22"/>
    </location>
</feature>
<dbReference type="InterPro" id="IPR046348">
    <property type="entry name" value="SIS_dom_sf"/>
</dbReference>
<evidence type="ECO:0000256" key="2">
    <source>
        <dbReference type="ARBA" id="ARBA00023235"/>
    </source>
</evidence>
<dbReference type="Gene3D" id="3.40.50.10490">
    <property type="entry name" value="Glucose-6-phosphate isomerase like protein, domain 1"/>
    <property type="match status" value="1"/>
</dbReference>
<feature type="domain" description="Bifunctional glucose-6-phosphate/mannose-6-phosphate isomerase C-terminal" evidence="4">
    <location>
        <begin position="223"/>
        <end position="369"/>
    </location>
</feature>
<organism evidence="5 6">
    <name type="scientific">Antricoccus suffuscus</name>
    <dbReference type="NCBI Taxonomy" id="1629062"/>
    <lineage>
        <taxon>Bacteria</taxon>
        <taxon>Bacillati</taxon>
        <taxon>Actinomycetota</taxon>
        <taxon>Actinomycetes</taxon>
        <taxon>Geodermatophilales</taxon>
        <taxon>Antricoccaceae</taxon>
        <taxon>Antricoccus</taxon>
    </lineage>
</organism>
<dbReference type="Proteomes" id="UP000237752">
    <property type="component" value="Unassembled WGS sequence"/>
</dbReference>
<sequence length="385" mass="39622">MTWAGSAGLGPDDLGPDSLIDDTDGLVERDRAGQLMDTAYAGSVVRRTATALRESGRLAMVLPPVRYFVVFAGYGAKDAAKAVAALAGETIAAPALVRQTLDDRTPWLGIADMVLVLSDTGSDDSSIRAAKVALQRGSTLVVSTVAGSPLDVLCAGDRNALVLPLAEPGNTIWGHIATGLAVSERLRDSGRSDQSDELATLSDLADALDGASELVGPRSPADRNPAKALALECLDATPLALSDSPLAAAAAYRFAARMLATMGIPVAHVGLPAGLSRMRAALEGPYVRAADDIFFDPYDDSGGGRPSRPLRVVLFSESGDVGPRTAITDMAAARGVGLSTIAAEGETPAARLASMLQIGDVATAYLPLVDKSTISKSNPTEGDAE</sequence>